<comment type="similarity">
    <text evidence="1 7">Belongs to the glycosyl hydrolase 43 family.</text>
</comment>
<dbReference type="InterPro" id="IPR041542">
    <property type="entry name" value="GH43_C2"/>
</dbReference>
<reference evidence="9" key="1">
    <citation type="submission" date="2022-11" db="EMBL/GenBank/DDBJ databases">
        <authorList>
            <person name="Petersen C."/>
        </authorList>
    </citation>
    <scope>NUCLEOTIDE SEQUENCE</scope>
    <source>
        <strain evidence="9">IBT 30761</strain>
    </source>
</reference>
<comment type="caution">
    <text evidence="9">The sequence shown here is derived from an EMBL/GenBank/DDBJ whole genome shotgun (WGS) entry which is preliminary data.</text>
</comment>
<keyword evidence="2" id="KW-0732">Signal</keyword>
<evidence type="ECO:0000256" key="3">
    <source>
        <dbReference type="ARBA" id="ARBA00022801"/>
    </source>
</evidence>
<dbReference type="OrthoDB" id="2139957at2759"/>
<keyword evidence="10" id="KW-1185">Reference proteome</keyword>
<dbReference type="SUPFAM" id="SSF49899">
    <property type="entry name" value="Concanavalin A-like lectins/glucanases"/>
    <property type="match status" value="1"/>
</dbReference>
<dbReference type="SUPFAM" id="SSF75005">
    <property type="entry name" value="Arabinanase/levansucrase/invertase"/>
    <property type="match status" value="1"/>
</dbReference>
<name>A0A9W9EVW7_9EURO</name>
<dbReference type="RefSeq" id="XP_056470939.1">
    <property type="nucleotide sequence ID" value="XM_056620133.1"/>
</dbReference>
<dbReference type="InterPro" id="IPR006710">
    <property type="entry name" value="Glyco_hydro_43"/>
</dbReference>
<dbReference type="GO" id="GO:0005975">
    <property type="term" value="P:carbohydrate metabolic process"/>
    <property type="evidence" value="ECO:0007669"/>
    <property type="project" value="InterPro"/>
</dbReference>
<protein>
    <submittedName>
        <fullName evidence="9">Concanavalin A-like lectin/glucanase subgroup</fullName>
    </submittedName>
</protein>
<dbReference type="EMBL" id="JAPQKI010000009">
    <property type="protein sequence ID" value="KAJ5088957.1"/>
    <property type="molecule type" value="Genomic_DNA"/>
</dbReference>
<dbReference type="Pfam" id="PF04616">
    <property type="entry name" value="Glyco_hydro_43"/>
    <property type="match status" value="1"/>
</dbReference>
<organism evidence="9 10">
    <name type="scientific">Penicillium argentinense</name>
    <dbReference type="NCBI Taxonomy" id="1131581"/>
    <lineage>
        <taxon>Eukaryota</taxon>
        <taxon>Fungi</taxon>
        <taxon>Dikarya</taxon>
        <taxon>Ascomycota</taxon>
        <taxon>Pezizomycotina</taxon>
        <taxon>Eurotiomycetes</taxon>
        <taxon>Eurotiomycetidae</taxon>
        <taxon>Eurotiales</taxon>
        <taxon>Aspergillaceae</taxon>
        <taxon>Penicillium</taxon>
    </lineage>
</organism>
<evidence type="ECO:0000256" key="4">
    <source>
        <dbReference type="ARBA" id="ARBA00023295"/>
    </source>
</evidence>
<dbReference type="GO" id="GO:0004553">
    <property type="term" value="F:hydrolase activity, hydrolyzing O-glycosyl compounds"/>
    <property type="evidence" value="ECO:0007669"/>
    <property type="project" value="InterPro"/>
</dbReference>
<dbReference type="Pfam" id="PF17851">
    <property type="entry name" value="GH43_C2"/>
    <property type="match status" value="1"/>
</dbReference>
<dbReference type="InterPro" id="IPR013320">
    <property type="entry name" value="ConA-like_dom_sf"/>
</dbReference>
<evidence type="ECO:0000256" key="1">
    <source>
        <dbReference type="ARBA" id="ARBA00009865"/>
    </source>
</evidence>
<dbReference type="CDD" id="cd18617">
    <property type="entry name" value="GH43_XynB-like"/>
    <property type="match status" value="1"/>
</dbReference>
<evidence type="ECO:0000313" key="10">
    <source>
        <dbReference type="Proteomes" id="UP001149074"/>
    </source>
</evidence>
<feature type="active site" description="Proton acceptor" evidence="5">
    <location>
        <position position="16"/>
    </location>
</feature>
<evidence type="ECO:0000256" key="6">
    <source>
        <dbReference type="PIRSR" id="PIRSR606710-2"/>
    </source>
</evidence>
<dbReference type="Gene3D" id="2.115.10.20">
    <property type="entry name" value="Glycosyl hydrolase domain, family 43"/>
    <property type="match status" value="1"/>
</dbReference>
<reference evidence="9" key="2">
    <citation type="journal article" date="2023" name="IMA Fungus">
        <title>Comparative genomic study of the Penicillium genus elucidates a diverse pangenome and 15 lateral gene transfer events.</title>
        <authorList>
            <person name="Petersen C."/>
            <person name="Sorensen T."/>
            <person name="Nielsen M.R."/>
            <person name="Sondergaard T.E."/>
            <person name="Sorensen J.L."/>
            <person name="Fitzpatrick D.A."/>
            <person name="Frisvad J.C."/>
            <person name="Nielsen K.L."/>
        </authorList>
    </citation>
    <scope>NUCLEOTIDE SEQUENCE</scope>
    <source>
        <strain evidence="9">IBT 30761</strain>
    </source>
</reference>
<keyword evidence="4 7" id="KW-0326">Glycosidase</keyword>
<dbReference type="Proteomes" id="UP001149074">
    <property type="component" value="Unassembled WGS sequence"/>
</dbReference>
<evidence type="ECO:0000256" key="2">
    <source>
        <dbReference type="ARBA" id="ARBA00022729"/>
    </source>
</evidence>
<proteinExistence type="inferred from homology"/>
<dbReference type="GeneID" id="81359112"/>
<dbReference type="AlphaFoldDB" id="A0A9W9EVW7"/>
<dbReference type="Gene3D" id="2.60.120.200">
    <property type="match status" value="1"/>
</dbReference>
<gene>
    <name evidence="9" type="ORF">N7532_007641</name>
</gene>
<evidence type="ECO:0000313" key="9">
    <source>
        <dbReference type="EMBL" id="KAJ5088957.1"/>
    </source>
</evidence>
<feature type="domain" description="Beta-xylosidase C-terminal Concanavalin A-like" evidence="8">
    <location>
        <begin position="318"/>
        <end position="499"/>
    </location>
</feature>
<feature type="site" description="Important for catalytic activity, responsible for pKa modulation of the active site Glu and correct orientation of both the proton donor and substrate" evidence="6">
    <location>
        <position position="145"/>
    </location>
</feature>
<dbReference type="InterPro" id="IPR023296">
    <property type="entry name" value="Glyco_hydro_beta-prop_sf"/>
</dbReference>
<accession>A0A9W9EVW7</accession>
<dbReference type="InterPro" id="IPR051795">
    <property type="entry name" value="Glycosyl_Hydrlase_43"/>
</dbReference>
<dbReference type="PANTHER" id="PTHR42812:SF12">
    <property type="entry name" value="BETA-XYLOSIDASE-RELATED"/>
    <property type="match status" value="1"/>
</dbReference>
<keyword evidence="3 7" id="KW-0378">Hydrolase</keyword>
<feature type="active site" description="Proton donor" evidence="5">
    <location>
        <position position="197"/>
    </location>
</feature>
<evidence type="ECO:0000256" key="7">
    <source>
        <dbReference type="RuleBase" id="RU361187"/>
    </source>
</evidence>
<dbReference type="PANTHER" id="PTHR42812">
    <property type="entry name" value="BETA-XYLOSIDASE"/>
    <property type="match status" value="1"/>
</dbReference>
<sequence length="506" mass="57351">MERCSVKPIIPGFAPDPSICCIEGTFFLVNSSFHLFPGLPIYSSRDLITWKHIGNAINRPSQLSLKRAGTWITTWDDGTAMVATGGLYAPTIRHHRGVTYIICTNVIHDSAMPGDEHSEQFIICAQDIFADKWSDPVVFPFPGIDPSLLFDDEKVYVQLCKTGVTFEIFNMEIDITRGQVLAGPSLIWKGWSRSYTEGPHVYKKDGWYYLLCAEGGTFQCHMLTMARSRSIWGPFEAYDRNPLSTANGTNHYIQHTGHGDFFQDGQENWWVVMLGVRKKYGRSIMGRESFLTSVVWDDDGWPSIMPILGDNQKIKSKFDQSRSSRAAWVYLRDPRLEDYHMYSDGQITLRASPVGLTSSEGAISFVGQRQRELKGTSTVTLINIGDPIPMNAGLVLYKDEYRFWGISYNFRNRQVVFEGINRASSYEMKQPVPVSLEKALNFKISYNEDHVRFFFKNSQGPWQFVQAVDTAVMTNFDFTGPIIGIFAEGDHGEANFKNFIIDAPDD</sequence>
<evidence type="ECO:0000259" key="8">
    <source>
        <dbReference type="Pfam" id="PF17851"/>
    </source>
</evidence>
<evidence type="ECO:0000256" key="5">
    <source>
        <dbReference type="PIRSR" id="PIRSR606710-1"/>
    </source>
</evidence>